<dbReference type="InterPro" id="IPR013320">
    <property type="entry name" value="ConA-like_dom_sf"/>
</dbReference>
<dbReference type="Pfam" id="PF00722">
    <property type="entry name" value="Glyco_hydro_16"/>
    <property type="match status" value="1"/>
</dbReference>
<dbReference type="SUPFAM" id="SSF49899">
    <property type="entry name" value="Concanavalin A-like lectins/glucanases"/>
    <property type="match status" value="1"/>
</dbReference>
<dbReference type="InterPro" id="IPR000757">
    <property type="entry name" value="Beta-glucanase-like"/>
</dbReference>
<proteinExistence type="inferred from homology"/>
<comment type="caution">
    <text evidence="3">The sequence shown here is derived from an EMBL/GenBank/DDBJ whole genome shotgun (WGS) entry which is preliminary data.</text>
</comment>
<accession>A0A7W9T010</accession>
<dbReference type="PANTHER" id="PTHR10963:SF60">
    <property type="entry name" value="GRAM-NEGATIVE BACTERIA-BINDING PROTEIN 1-RELATED"/>
    <property type="match status" value="1"/>
</dbReference>
<dbReference type="GO" id="GO:0004553">
    <property type="term" value="F:hydrolase activity, hydrolyzing O-glycosyl compounds"/>
    <property type="evidence" value="ECO:0007669"/>
    <property type="project" value="InterPro"/>
</dbReference>
<name>A0A7W9T010_9BACT</name>
<dbReference type="CDD" id="cd08023">
    <property type="entry name" value="GH16_laminarinase_like"/>
    <property type="match status" value="1"/>
</dbReference>
<dbReference type="GO" id="GO:0005975">
    <property type="term" value="P:carbohydrate metabolic process"/>
    <property type="evidence" value="ECO:0007669"/>
    <property type="project" value="InterPro"/>
</dbReference>
<protein>
    <recommendedName>
        <fullName evidence="2">GH16 domain-containing protein</fullName>
    </recommendedName>
</protein>
<comment type="similarity">
    <text evidence="1">Belongs to the glycosyl hydrolase 16 family.</text>
</comment>
<evidence type="ECO:0000256" key="1">
    <source>
        <dbReference type="ARBA" id="ARBA00006865"/>
    </source>
</evidence>
<dbReference type="PANTHER" id="PTHR10963">
    <property type="entry name" value="GLYCOSYL HYDROLASE-RELATED"/>
    <property type="match status" value="1"/>
</dbReference>
<reference evidence="3 4" key="1">
    <citation type="submission" date="2020-08" db="EMBL/GenBank/DDBJ databases">
        <title>Genomic Encyclopedia of Type Strains, Phase IV (KMG-IV): sequencing the most valuable type-strain genomes for metagenomic binning, comparative biology and taxonomic classification.</title>
        <authorList>
            <person name="Goeker M."/>
        </authorList>
    </citation>
    <scope>NUCLEOTIDE SEQUENCE [LARGE SCALE GENOMIC DNA]</scope>
    <source>
        <strain evidence="3 4">DSM 26718</strain>
    </source>
</reference>
<dbReference type="AlphaFoldDB" id="A0A7W9T010"/>
<dbReference type="Gene3D" id="2.60.120.200">
    <property type="match status" value="1"/>
</dbReference>
<evidence type="ECO:0000259" key="2">
    <source>
        <dbReference type="PROSITE" id="PS51762"/>
    </source>
</evidence>
<evidence type="ECO:0000313" key="3">
    <source>
        <dbReference type="EMBL" id="MBB6058349.1"/>
    </source>
</evidence>
<dbReference type="Proteomes" id="UP000532746">
    <property type="component" value="Unassembled WGS sequence"/>
</dbReference>
<dbReference type="InterPro" id="IPR050546">
    <property type="entry name" value="Glycosyl_Hydrlase_16"/>
</dbReference>
<dbReference type="RefSeq" id="WP_183403418.1">
    <property type="nucleotide sequence ID" value="NZ_JACHGG010000002.1"/>
</dbReference>
<keyword evidence="4" id="KW-1185">Reference proteome</keyword>
<dbReference type="PROSITE" id="PS51762">
    <property type="entry name" value="GH16_2"/>
    <property type="match status" value="1"/>
</dbReference>
<feature type="domain" description="GH16" evidence="2">
    <location>
        <begin position="10"/>
        <end position="298"/>
    </location>
</feature>
<sequence length="314" mass="35294">MKISRVFLLSIWVGVSTQATAQRRLNRNDFQSLPFFEEEFAYRSPADAEFQRRWVADHPQSTIGNGSEYYVPAQLELLPDGLPLPDGSVSPGSFLRIKTTRLTQAERDTANARAGRTDIVYASGKLTSRMKGDPIAPADAQAHRFEGFTYGLFEIRCKLPASGRGIAPAFWLNAPRTEIDIIDNLNDNPAREWQMGVLDWSRRDSCATGVDCWTKGTKMRKRGKDLAAEFNVYGAVWTPEAVTFYFNDRKILSVPRTAVVTYNQTARLIVNVATQADASFAGGEMVIDYIRVWKFKEKPASRARSPRKPEQTTN</sequence>
<dbReference type="EMBL" id="JACHGG010000002">
    <property type="protein sequence ID" value="MBB6058349.1"/>
    <property type="molecule type" value="Genomic_DNA"/>
</dbReference>
<evidence type="ECO:0000313" key="4">
    <source>
        <dbReference type="Proteomes" id="UP000532746"/>
    </source>
</evidence>
<gene>
    <name evidence="3" type="ORF">HNQ93_001195</name>
</gene>
<organism evidence="3 4">
    <name type="scientific">Hymenobacter luteus</name>
    <dbReference type="NCBI Taxonomy" id="1411122"/>
    <lineage>
        <taxon>Bacteria</taxon>
        <taxon>Pseudomonadati</taxon>
        <taxon>Bacteroidota</taxon>
        <taxon>Cytophagia</taxon>
        <taxon>Cytophagales</taxon>
        <taxon>Hymenobacteraceae</taxon>
        <taxon>Hymenobacter</taxon>
    </lineage>
</organism>